<dbReference type="OrthoDB" id="7736237at2759"/>
<evidence type="ECO:0000256" key="1">
    <source>
        <dbReference type="SAM" id="MobiDB-lite"/>
    </source>
</evidence>
<evidence type="ECO:0000313" key="3">
    <source>
        <dbReference type="Proteomes" id="UP001153714"/>
    </source>
</evidence>
<dbReference type="AlphaFoldDB" id="A0A9N9WG01"/>
<dbReference type="EMBL" id="OU893352">
    <property type="protein sequence ID" value="CAG9790287.1"/>
    <property type="molecule type" value="Genomic_DNA"/>
</dbReference>
<organism evidence="2 3">
    <name type="scientific">Diatraea saccharalis</name>
    <name type="common">sugarcane borer</name>
    <dbReference type="NCBI Taxonomy" id="40085"/>
    <lineage>
        <taxon>Eukaryota</taxon>
        <taxon>Metazoa</taxon>
        <taxon>Ecdysozoa</taxon>
        <taxon>Arthropoda</taxon>
        <taxon>Hexapoda</taxon>
        <taxon>Insecta</taxon>
        <taxon>Pterygota</taxon>
        <taxon>Neoptera</taxon>
        <taxon>Endopterygota</taxon>
        <taxon>Lepidoptera</taxon>
        <taxon>Glossata</taxon>
        <taxon>Ditrysia</taxon>
        <taxon>Pyraloidea</taxon>
        <taxon>Crambidae</taxon>
        <taxon>Crambinae</taxon>
        <taxon>Diatraea</taxon>
    </lineage>
</organism>
<reference evidence="2" key="2">
    <citation type="submission" date="2022-10" db="EMBL/GenBank/DDBJ databases">
        <authorList>
            <consortium name="ENA_rothamsted_submissions"/>
            <consortium name="culmorum"/>
            <person name="King R."/>
        </authorList>
    </citation>
    <scope>NUCLEOTIDE SEQUENCE</scope>
</reference>
<feature type="region of interest" description="Disordered" evidence="1">
    <location>
        <begin position="45"/>
        <end position="66"/>
    </location>
</feature>
<dbReference type="Proteomes" id="UP001153714">
    <property type="component" value="Chromosome 21"/>
</dbReference>
<name>A0A9N9WG01_9NEOP</name>
<evidence type="ECO:0000313" key="2">
    <source>
        <dbReference type="EMBL" id="CAG9790287.1"/>
    </source>
</evidence>
<sequence>MGVLRWPKKAIVNKLIKDENSRPGADWTSMSCTLKRNDLRSYKEADDELSNMERNTDTEVEEAGGDVNMGLTRQLINFDELAENLRSLYSIPHNSTSVVIVTLRYCQQPQTSKSRLNLGQGLSAQF</sequence>
<protein>
    <submittedName>
        <fullName evidence="2">Uncharacterized protein</fullName>
    </submittedName>
</protein>
<accession>A0A9N9WG01</accession>
<proteinExistence type="predicted"/>
<reference evidence="2" key="1">
    <citation type="submission" date="2021-12" db="EMBL/GenBank/DDBJ databases">
        <authorList>
            <person name="King R."/>
        </authorList>
    </citation>
    <scope>NUCLEOTIDE SEQUENCE</scope>
</reference>
<gene>
    <name evidence="2" type="ORF">DIATSA_LOCUS7956</name>
</gene>
<keyword evidence="3" id="KW-1185">Reference proteome</keyword>